<dbReference type="PANTHER" id="PTHR43140:SF1">
    <property type="entry name" value="TYPE I RESTRICTION ENZYME ECOKI SPECIFICITY SUBUNIT"/>
    <property type="match status" value="1"/>
</dbReference>
<dbReference type="EMBL" id="AP018400">
    <property type="protein sequence ID" value="BBA93332.1"/>
    <property type="molecule type" value="Genomic_DNA"/>
</dbReference>
<dbReference type="Gene3D" id="3.90.220.20">
    <property type="entry name" value="DNA methylase specificity domains"/>
    <property type="match status" value="2"/>
</dbReference>
<comment type="subunit">
    <text evidence="4">The methyltransferase is composed of M and S polypeptides.</text>
</comment>
<organism evidence="6 7">
    <name type="scientific">Streptococcus ruminantium</name>
    <dbReference type="NCBI Taxonomy" id="1917441"/>
    <lineage>
        <taxon>Bacteria</taxon>
        <taxon>Bacillati</taxon>
        <taxon>Bacillota</taxon>
        <taxon>Bacilli</taxon>
        <taxon>Lactobacillales</taxon>
        <taxon>Streptococcaceae</taxon>
        <taxon>Streptococcus</taxon>
    </lineage>
</organism>
<dbReference type="Proteomes" id="UP000269331">
    <property type="component" value="Chromosome"/>
</dbReference>
<dbReference type="GO" id="GO:0009307">
    <property type="term" value="P:DNA restriction-modification system"/>
    <property type="evidence" value="ECO:0007669"/>
    <property type="project" value="UniProtKB-KW"/>
</dbReference>
<sequence>MTPEQLKASILQRAMEGKLVSQDPTDEPASELLKRIKAEKEKLIADGKIKRDKKETELFRGDDGKPYEKLTDGTVQEVEVPYDIPDSWEWVRLGSISKKINYGYTASSENKGNAKLLRITDIQNGNVDWDRVPYCNISLEKIDNYILSSGDIVIARTGGTIGKSFLIKHVGQTSVYASYLIRVQLLQKIEQYITVFLNSNLYWKQLQDVSMGTGQPNVNGSNLSNLFIPLPPLAEQKRIVEKIEKALAKVDEYAESYNRLQELDKEFPDKLKKSILQYAMQGKLVTQDPDDEPVEVLLEKIQAEKQKLYKEGKLKKKDLAEIVVTKGDDNSPYGNNKENSDFVSSTMPEIPNSWSYVRFGELVLFNIGKTPPRSEPTYWGVDIPWVSISDMPNSGYITQTKEYISDLAIKQKNMKIVPVDTLLMSFKLSIGKVALLDMPASHNEAIISIFPYGDKDNIIRDYLMRFLPLISTAGNLKDAIKGKTLNSTSISELLIPISNYREMKEIVSKIDLLFQKVAQLAD</sequence>
<keyword evidence="6" id="KW-0540">Nuclease</keyword>
<dbReference type="Pfam" id="PF01420">
    <property type="entry name" value="Methylase_S"/>
    <property type="match status" value="2"/>
</dbReference>
<evidence type="ECO:0000259" key="5">
    <source>
        <dbReference type="Pfam" id="PF01420"/>
    </source>
</evidence>
<proteinExistence type="inferred from homology"/>
<dbReference type="InterPro" id="IPR000055">
    <property type="entry name" value="Restrct_endonuc_typeI_TRD"/>
</dbReference>
<dbReference type="InterPro" id="IPR051212">
    <property type="entry name" value="Type-I_RE_S_subunit"/>
</dbReference>
<accession>A0A2Z5TY81</accession>
<dbReference type="CDD" id="cd17521">
    <property type="entry name" value="RMtype1_S_Sau13435ORF2165P_TRD2-CR2_like"/>
    <property type="match status" value="1"/>
</dbReference>
<keyword evidence="6" id="KW-0255">Endonuclease</keyword>
<dbReference type="OrthoDB" id="9795776at2"/>
<feature type="domain" description="Type I restriction modification DNA specificity" evidence="5">
    <location>
        <begin position="85"/>
        <end position="248"/>
    </location>
</feature>
<feature type="domain" description="Type I restriction modification DNA specificity" evidence="5">
    <location>
        <begin position="352"/>
        <end position="515"/>
    </location>
</feature>
<evidence type="ECO:0000313" key="6">
    <source>
        <dbReference type="EMBL" id="BBA93332.1"/>
    </source>
</evidence>
<dbReference type="GO" id="GO:0003677">
    <property type="term" value="F:DNA binding"/>
    <property type="evidence" value="ECO:0007669"/>
    <property type="project" value="UniProtKB-KW"/>
</dbReference>
<keyword evidence="3" id="KW-0238">DNA-binding</keyword>
<name>A0A2Z5TY81_9STRE</name>
<evidence type="ECO:0000256" key="2">
    <source>
        <dbReference type="ARBA" id="ARBA00022747"/>
    </source>
</evidence>
<keyword evidence="2" id="KW-0680">Restriction system</keyword>
<protein>
    <submittedName>
        <fullName evidence="6">Restriction endonuclease subunit S</fullName>
    </submittedName>
</protein>
<dbReference type="GeneID" id="52230235"/>
<dbReference type="SUPFAM" id="SSF116734">
    <property type="entry name" value="DNA methylase specificity domain"/>
    <property type="match status" value="2"/>
</dbReference>
<gene>
    <name evidence="6" type="ORF">SR187_8645</name>
</gene>
<keyword evidence="6" id="KW-0378">Hydrolase</keyword>
<dbReference type="AlphaFoldDB" id="A0A2Z5TY81"/>
<dbReference type="GO" id="GO:0004519">
    <property type="term" value="F:endonuclease activity"/>
    <property type="evidence" value="ECO:0007669"/>
    <property type="project" value="UniProtKB-KW"/>
</dbReference>
<comment type="similarity">
    <text evidence="1">Belongs to the type-I restriction system S methylase family.</text>
</comment>
<dbReference type="PANTHER" id="PTHR43140">
    <property type="entry name" value="TYPE-1 RESTRICTION ENZYME ECOKI SPECIFICITY PROTEIN"/>
    <property type="match status" value="1"/>
</dbReference>
<dbReference type="REBASE" id="246223">
    <property type="entry name" value="S.Sru187TORF8650P"/>
</dbReference>
<evidence type="ECO:0000256" key="1">
    <source>
        <dbReference type="ARBA" id="ARBA00010923"/>
    </source>
</evidence>
<evidence type="ECO:0000256" key="3">
    <source>
        <dbReference type="ARBA" id="ARBA00023125"/>
    </source>
</evidence>
<dbReference type="RefSeq" id="WP_120172188.1">
    <property type="nucleotide sequence ID" value="NZ_AP018400.1"/>
</dbReference>
<dbReference type="KEGG" id="srq:SR187_8645"/>
<dbReference type="CDD" id="cd17244">
    <property type="entry name" value="RMtype1_S_Apa101655I-TRD2-CR2_like"/>
    <property type="match status" value="1"/>
</dbReference>
<reference evidence="6 7" key="1">
    <citation type="journal article" date="2018" name="Genome Biol. Evol.">
        <title>Complete Genome Sequence of Streptococcus ruminantium sp. nov. GUT-187T (=DSM 104980T =JCM 31869T), the Type Strain of S. ruminantium, and Comparison with Genome Sequences of Streptococcus suis Strains.</title>
        <authorList>
            <person name="Tohya M."/>
            <person name="Sekizaki T."/>
            <person name="Miyoshi-Akiyama T."/>
        </authorList>
    </citation>
    <scope>NUCLEOTIDE SEQUENCE [LARGE SCALE GENOMIC DNA]</scope>
    <source>
        <strain evidence="6 7">GUT187T</strain>
    </source>
</reference>
<evidence type="ECO:0000313" key="7">
    <source>
        <dbReference type="Proteomes" id="UP000269331"/>
    </source>
</evidence>
<evidence type="ECO:0000256" key="4">
    <source>
        <dbReference type="ARBA" id="ARBA00038652"/>
    </source>
</evidence>
<dbReference type="InterPro" id="IPR044946">
    <property type="entry name" value="Restrct_endonuc_typeI_TRD_sf"/>
</dbReference>